<dbReference type="GO" id="GO:0008168">
    <property type="term" value="F:methyltransferase activity"/>
    <property type="evidence" value="ECO:0007669"/>
    <property type="project" value="UniProtKB-KW"/>
</dbReference>
<dbReference type="SUPFAM" id="SSF53335">
    <property type="entry name" value="S-adenosyl-L-methionine-dependent methyltransferases"/>
    <property type="match status" value="1"/>
</dbReference>
<dbReference type="CDD" id="cd02440">
    <property type="entry name" value="AdoMet_MTases"/>
    <property type="match status" value="1"/>
</dbReference>
<name>A0A7X9FPQ5_9DELT</name>
<reference evidence="2 3" key="1">
    <citation type="journal article" date="2020" name="Biotechnol. Biofuels">
        <title>New insights from the biogas microbiome by comprehensive genome-resolved metagenomics of nearly 1600 species originating from multiple anaerobic digesters.</title>
        <authorList>
            <person name="Campanaro S."/>
            <person name="Treu L."/>
            <person name="Rodriguez-R L.M."/>
            <person name="Kovalovszki A."/>
            <person name="Ziels R.M."/>
            <person name="Maus I."/>
            <person name="Zhu X."/>
            <person name="Kougias P.G."/>
            <person name="Basile A."/>
            <person name="Luo G."/>
            <person name="Schluter A."/>
            <person name="Konstantinidis K.T."/>
            <person name="Angelidaki I."/>
        </authorList>
    </citation>
    <scope>NUCLEOTIDE SEQUENCE [LARGE SCALE GENOMIC DNA]</scope>
    <source>
        <strain evidence="2">AS27yjCOA_65</strain>
    </source>
</reference>
<dbReference type="AlphaFoldDB" id="A0A7X9FPQ5"/>
<dbReference type="GO" id="GO:0032259">
    <property type="term" value="P:methylation"/>
    <property type="evidence" value="ECO:0007669"/>
    <property type="project" value="UniProtKB-KW"/>
</dbReference>
<gene>
    <name evidence="2" type="ORF">GYA55_00420</name>
</gene>
<sequence length="217" mass="25176">MNLLNNIAPIVKFFAESIREFHYTGSIFPTSKWAAKAMTHPLREDPPSIGRQILELGPGTGSVTVKILADMNQKDELTICEINPRFMAALKKFLAPNPDFIRHRDRVRFYCCPAQELPEDRKYDVIVCALPFLNFDLHTVRQIFGKLLKLSTEHTLMTNYEYIGLRNIGKIISPKSRRRRIYQVDRFFKRAAPTLIQEKKVWLNVLPINIYTRKLAA</sequence>
<dbReference type="InterPro" id="IPR041698">
    <property type="entry name" value="Methyltransf_25"/>
</dbReference>
<keyword evidence="2" id="KW-0808">Transferase</keyword>
<accession>A0A7X9FPQ5</accession>
<proteinExistence type="predicted"/>
<organism evidence="2 3">
    <name type="scientific">SAR324 cluster bacterium</name>
    <dbReference type="NCBI Taxonomy" id="2024889"/>
    <lineage>
        <taxon>Bacteria</taxon>
        <taxon>Deltaproteobacteria</taxon>
        <taxon>SAR324 cluster</taxon>
    </lineage>
</organism>
<comment type="caution">
    <text evidence="2">The sequence shown here is derived from an EMBL/GenBank/DDBJ whole genome shotgun (WGS) entry which is preliminary data.</text>
</comment>
<feature type="domain" description="Methyltransferase" evidence="1">
    <location>
        <begin position="53"/>
        <end position="147"/>
    </location>
</feature>
<protein>
    <submittedName>
        <fullName evidence="2">Methyltransferase domain-containing protein</fullName>
    </submittedName>
</protein>
<dbReference type="EMBL" id="JAAZON010000015">
    <property type="protein sequence ID" value="NMC61608.1"/>
    <property type="molecule type" value="Genomic_DNA"/>
</dbReference>
<keyword evidence="2" id="KW-0489">Methyltransferase</keyword>
<dbReference type="InterPro" id="IPR029063">
    <property type="entry name" value="SAM-dependent_MTases_sf"/>
</dbReference>
<evidence type="ECO:0000313" key="2">
    <source>
        <dbReference type="EMBL" id="NMC61608.1"/>
    </source>
</evidence>
<evidence type="ECO:0000313" key="3">
    <source>
        <dbReference type="Proteomes" id="UP000524246"/>
    </source>
</evidence>
<dbReference type="Gene3D" id="3.40.50.150">
    <property type="entry name" value="Vaccinia Virus protein VP39"/>
    <property type="match status" value="1"/>
</dbReference>
<evidence type="ECO:0000259" key="1">
    <source>
        <dbReference type="Pfam" id="PF13649"/>
    </source>
</evidence>
<dbReference type="Proteomes" id="UP000524246">
    <property type="component" value="Unassembled WGS sequence"/>
</dbReference>
<dbReference type="Pfam" id="PF13649">
    <property type="entry name" value="Methyltransf_25"/>
    <property type="match status" value="1"/>
</dbReference>